<dbReference type="InterPro" id="IPR000569">
    <property type="entry name" value="HECT_dom"/>
</dbReference>
<proteinExistence type="predicted"/>
<dbReference type="Proteomes" id="UP000515152">
    <property type="component" value="Chromosome 22"/>
</dbReference>
<keyword evidence="1" id="KW-0677">Repeat</keyword>
<dbReference type="InterPro" id="IPR051709">
    <property type="entry name" value="Ub-ligase/GTPase-reg"/>
</dbReference>
<gene>
    <name evidence="6" type="primary">LOC105892575</name>
</gene>
<feature type="repeat" description="RCC1" evidence="3">
    <location>
        <begin position="298"/>
        <end position="353"/>
    </location>
</feature>
<dbReference type="PROSITE" id="PS50012">
    <property type="entry name" value="RCC1_3"/>
    <property type="match status" value="5"/>
</dbReference>
<evidence type="ECO:0000259" key="4">
    <source>
        <dbReference type="PROSITE" id="PS50237"/>
    </source>
</evidence>
<reference evidence="6" key="1">
    <citation type="submission" date="2025-08" db="UniProtKB">
        <authorList>
            <consortium name="RefSeq"/>
        </authorList>
    </citation>
    <scope>IDENTIFICATION</scope>
</reference>
<dbReference type="AlphaFoldDB" id="A0A8M1K9K4"/>
<feature type="repeat" description="RCC1" evidence="3">
    <location>
        <begin position="98"/>
        <end position="139"/>
    </location>
</feature>
<dbReference type="SMART" id="SM00119">
    <property type="entry name" value="HECTc"/>
    <property type="match status" value="1"/>
</dbReference>
<feature type="repeat" description="RCC1" evidence="3">
    <location>
        <begin position="193"/>
        <end position="244"/>
    </location>
</feature>
<protein>
    <submittedName>
        <fullName evidence="6">Probable E3 ubiquitin-protein ligase HERC3</fullName>
    </submittedName>
</protein>
<dbReference type="Pfam" id="PF25390">
    <property type="entry name" value="WD40_RLD"/>
    <property type="match status" value="1"/>
</dbReference>
<feature type="repeat" description="RCC1" evidence="3">
    <location>
        <begin position="245"/>
        <end position="296"/>
    </location>
</feature>
<dbReference type="Pfam" id="PF00632">
    <property type="entry name" value="HECT"/>
    <property type="match status" value="1"/>
</dbReference>
<evidence type="ECO:0000313" key="6">
    <source>
        <dbReference type="RefSeq" id="XP_042558913.1"/>
    </source>
</evidence>
<keyword evidence="2" id="KW-0833">Ubl conjugation pathway</keyword>
<dbReference type="GO" id="GO:0016567">
    <property type="term" value="P:protein ubiquitination"/>
    <property type="evidence" value="ECO:0007669"/>
    <property type="project" value="TreeGrafter"/>
</dbReference>
<dbReference type="GO" id="GO:0006511">
    <property type="term" value="P:ubiquitin-dependent protein catabolic process"/>
    <property type="evidence" value="ECO:0007669"/>
    <property type="project" value="TreeGrafter"/>
</dbReference>
<evidence type="ECO:0000256" key="1">
    <source>
        <dbReference type="ARBA" id="ARBA00022737"/>
    </source>
</evidence>
<dbReference type="InterPro" id="IPR058923">
    <property type="entry name" value="RCC1-like_dom"/>
</dbReference>
<keyword evidence="5" id="KW-1185">Reference proteome</keyword>
<dbReference type="KEGG" id="char:105892575"/>
<evidence type="ECO:0000313" key="5">
    <source>
        <dbReference type="Proteomes" id="UP000515152"/>
    </source>
</evidence>
<feature type="active site" description="Glycyl thioester intermediate" evidence="2">
    <location>
        <position position="980"/>
    </location>
</feature>
<dbReference type="GO" id="GO:0061630">
    <property type="term" value="F:ubiquitin protein ligase activity"/>
    <property type="evidence" value="ECO:0007669"/>
    <property type="project" value="TreeGrafter"/>
</dbReference>
<dbReference type="PROSITE" id="PS00626">
    <property type="entry name" value="RCC1_2"/>
    <property type="match status" value="3"/>
</dbReference>
<dbReference type="PANTHER" id="PTHR45622">
    <property type="entry name" value="UBIQUITIN-PROTEIN LIGASE E3A-RELATED"/>
    <property type="match status" value="1"/>
</dbReference>
<dbReference type="GO" id="GO:0005737">
    <property type="term" value="C:cytoplasm"/>
    <property type="evidence" value="ECO:0007669"/>
    <property type="project" value="TreeGrafter"/>
</dbReference>
<dbReference type="InterPro" id="IPR000408">
    <property type="entry name" value="Reg_chr_condens"/>
</dbReference>
<name>A0A8M1K9K4_CLUHA</name>
<dbReference type="GeneID" id="105892575"/>
<dbReference type="PANTHER" id="PTHR45622:SF73">
    <property type="entry name" value="E3 UBIQUITIN-PROTEIN LIGASE HERC4-LIKE ISOFORM X1-RELATED"/>
    <property type="match status" value="1"/>
</dbReference>
<evidence type="ECO:0000256" key="2">
    <source>
        <dbReference type="PROSITE-ProRule" id="PRU00104"/>
    </source>
</evidence>
<accession>A0A8M1K9K4</accession>
<feature type="domain" description="HECT" evidence="4">
    <location>
        <begin position="693"/>
        <end position="1012"/>
    </location>
</feature>
<dbReference type="PROSITE" id="PS50237">
    <property type="entry name" value="HECT"/>
    <property type="match status" value="1"/>
</dbReference>
<evidence type="ECO:0000256" key="3">
    <source>
        <dbReference type="PROSITE-ProRule" id="PRU00235"/>
    </source>
</evidence>
<feature type="repeat" description="RCC1" evidence="3">
    <location>
        <begin position="140"/>
        <end position="192"/>
    </location>
</feature>
<dbReference type="OrthoDB" id="5981550at2759"/>
<sequence>MYCWGEVKLQEFNILNKKDKCCHTSDAVQMVVPVAAISDLSIGERVTAILRENGSASVAVRLNSQKGATWKKISLTTNGKIVAVCVGATHVALLTEEGTLLHWNSSDVSSLPKCLANLQTRKIVQIACGDHHSVALTKDGQLFTWGQNSNGQLGLGKGESGTLSPQPLKSLVGIPLSQISAGGDHSFALSLSGAVFGWGKNGAGQLGLGDDSDRFSPAPVVSLNQKKTIFISCGAEHTAVLTKDGLVFTCGSGRYGQLGHNSLRDELRPRLVAEFWGSKVSQIACGRYHTLAFVEPQGIIYAFGCGEQGQLGSGQTNNQAVPLPVDLPQEQNNDNTMKRIFAGANQSFAVSRPGENWVAGHPNFDPMKKAWELDLEIADRWISSNPKHWTKTKRNITKIFSSVSCINGSFLEKSSDKHYSTSEHQCGLDLSMTRQFFEKLSQKEKVLKEVERVVQRHLLPSLSHCPAGVEALRVYLILPELLRVLLKQQLGTDLAVSLAEAILRLHPDLLKVLESYWSRIGYSFFRTVVKNFHSVSIKFFERIRDEKRDYSQPLKKTVELLQKLYEVNSQRHSGLSDSHFHVTEINDFFTFVSIINSPPHSSQHTSCVSQGFYNVFFYGWEPAELRQFINLYMKIVMSVTTFPCIFDMDAKKDVFMVDIRIRCSSIMLQTNGNALHVRRQTLLKDAFEYLRRNIHDFSRPLKVIFMEENGIDDGGVSQEFFSLFGEALISEDSKLLEIFEESELVWFMSDECKAVDVYRDIGTIFGMAFYNHRLVNIPFPSALFKKLLGEKPTLRDLEELSPCQARSLEALLDYENEILEQLEQDFTVKGHDLIPNGGEVLVTKGNRQRFVDLYVDFVFNKSVARQFEAFAEGFVRACPAQTWKMFYPDELRILSLGEAEYEWEDLRKIAEYEGCESADLLIQNFWRVLFELSKEDKLKFLTFIYGTNRLPIGGLAKRHLIIVKVNMDSADEYFPRANTCYGTLQLPNYSSIDILRDKLTHAINYCDVFGIA</sequence>
<organism evidence="5 6">
    <name type="scientific">Clupea harengus</name>
    <name type="common">Atlantic herring</name>
    <dbReference type="NCBI Taxonomy" id="7950"/>
    <lineage>
        <taxon>Eukaryota</taxon>
        <taxon>Metazoa</taxon>
        <taxon>Chordata</taxon>
        <taxon>Craniata</taxon>
        <taxon>Vertebrata</taxon>
        <taxon>Euteleostomi</taxon>
        <taxon>Actinopterygii</taxon>
        <taxon>Neopterygii</taxon>
        <taxon>Teleostei</taxon>
        <taxon>Clupei</taxon>
        <taxon>Clupeiformes</taxon>
        <taxon>Clupeoidei</taxon>
        <taxon>Clupeidae</taxon>
        <taxon>Clupea</taxon>
    </lineage>
</organism>
<dbReference type="RefSeq" id="XP_042558913.1">
    <property type="nucleotide sequence ID" value="XM_042702979.1"/>
</dbReference>